<keyword evidence="5" id="KW-1185">Reference proteome</keyword>
<dbReference type="Proteomes" id="UP001595900">
    <property type="component" value="Unassembled WGS sequence"/>
</dbReference>
<feature type="signal peptide" evidence="3">
    <location>
        <begin position="1"/>
        <end position="31"/>
    </location>
</feature>
<comment type="caution">
    <text evidence="4">The sequence shown here is derived from an EMBL/GenBank/DDBJ whole genome shotgun (WGS) entry which is preliminary data.</text>
</comment>
<evidence type="ECO:0000256" key="1">
    <source>
        <dbReference type="ARBA" id="ARBA00007162"/>
    </source>
</evidence>
<keyword evidence="2 3" id="KW-0732">Signal</keyword>
<reference evidence="5" key="1">
    <citation type="journal article" date="2019" name="Int. J. Syst. Evol. Microbiol.">
        <title>The Global Catalogue of Microorganisms (GCM) 10K type strain sequencing project: providing services to taxonomists for standard genome sequencing and annotation.</title>
        <authorList>
            <consortium name="The Broad Institute Genomics Platform"/>
            <consortium name="The Broad Institute Genome Sequencing Center for Infectious Disease"/>
            <person name="Wu L."/>
            <person name="Ma J."/>
        </authorList>
    </citation>
    <scope>NUCLEOTIDE SEQUENCE [LARGE SCALE GENOMIC DNA]</scope>
    <source>
        <strain evidence="5">CGMCC 1.10363</strain>
    </source>
</reference>
<proteinExistence type="inferred from homology"/>
<sequence>MPFRIRTKVALAAASSIALVALLAGCSTSSASSTKATSEPGKFALNSKTLVVSSLPSDNGSDPNASLDKYLGKETGLTIKYVPTTSYSALIAAGVANQLDVAVFSGATYVTALNKGAKLDVVSAEITSPGLTVPGYYSDPIVANKNASKYQTVSQFKGKKICFVDPTSTSGYFYPLLALKAAGIDITPTGTDASGNPTFKDFTAYFAGTHPKSVEAVANGQCDVGFAEDAESEAKGSGVTVVKDAAKVGDGLGRQLVPGSPVVINDQLPASLKTKLTKILGTVSPTTLKNAGFPPPASEDFYGILPETKSFYDPIYKGCADPTIAKAASAVCG</sequence>
<gene>
    <name evidence="4" type="primary">phnD</name>
    <name evidence="4" type="ORF">ACFOYW_12785</name>
</gene>
<dbReference type="SUPFAM" id="SSF53850">
    <property type="entry name" value="Periplasmic binding protein-like II"/>
    <property type="match status" value="1"/>
</dbReference>
<dbReference type="NCBIfam" id="TIGR01098">
    <property type="entry name" value="3A0109s03R"/>
    <property type="match status" value="1"/>
</dbReference>
<dbReference type="PANTHER" id="PTHR35841:SF1">
    <property type="entry name" value="PHOSPHONATES-BINDING PERIPLASMIC PROTEIN"/>
    <property type="match status" value="1"/>
</dbReference>
<evidence type="ECO:0000256" key="2">
    <source>
        <dbReference type="ARBA" id="ARBA00022729"/>
    </source>
</evidence>
<dbReference type="InterPro" id="IPR005770">
    <property type="entry name" value="PhnD"/>
</dbReference>
<organism evidence="4 5">
    <name type="scientific">Gryllotalpicola reticulitermitis</name>
    <dbReference type="NCBI Taxonomy" id="1184153"/>
    <lineage>
        <taxon>Bacteria</taxon>
        <taxon>Bacillati</taxon>
        <taxon>Actinomycetota</taxon>
        <taxon>Actinomycetes</taxon>
        <taxon>Micrococcales</taxon>
        <taxon>Microbacteriaceae</taxon>
        <taxon>Gryllotalpicola</taxon>
    </lineage>
</organism>
<dbReference type="RefSeq" id="WP_390229411.1">
    <property type="nucleotide sequence ID" value="NZ_JBHSCN010000005.1"/>
</dbReference>
<dbReference type="PANTHER" id="PTHR35841">
    <property type="entry name" value="PHOSPHONATES-BINDING PERIPLASMIC PROTEIN"/>
    <property type="match status" value="1"/>
</dbReference>
<dbReference type="Pfam" id="PF12974">
    <property type="entry name" value="Phosphonate-bd"/>
    <property type="match status" value="1"/>
</dbReference>
<dbReference type="Gene3D" id="3.40.190.10">
    <property type="entry name" value="Periplasmic binding protein-like II"/>
    <property type="match status" value="2"/>
</dbReference>
<dbReference type="PROSITE" id="PS51257">
    <property type="entry name" value="PROKAR_LIPOPROTEIN"/>
    <property type="match status" value="1"/>
</dbReference>
<accession>A0ABV8Q7A1</accession>
<evidence type="ECO:0000313" key="4">
    <source>
        <dbReference type="EMBL" id="MFC4244252.1"/>
    </source>
</evidence>
<comment type="similarity">
    <text evidence="1">Belongs to the phosphate/phosphite/phosphonate binding protein family.</text>
</comment>
<name>A0ABV8Q7A1_9MICO</name>
<evidence type="ECO:0000313" key="5">
    <source>
        <dbReference type="Proteomes" id="UP001595900"/>
    </source>
</evidence>
<protein>
    <submittedName>
        <fullName evidence="4">Phosphate/phosphite/phosphonate ABC transporter substrate-binding protein</fullName>
    </submittedName>
</protein>
<evidence type="ECO:0000256" key="3">
    <source>
        <dbReference type="SAM" id="SignalP"/>
    </source>
</evidence>
<feature type="chain" id="PRO_5047460478" evidence="3">
    <location>
        <begin position="32"/>
        <end position="333"/>
    </location>
</feature>
<dbReference type="EMBL" id="JBHSCN010000005">
    <property type="protein sequence ID" value="MFC4244252.1"/>
    <property type="molecule type" value="Genomic_DNA"/>
</dbReference>